<name>A0A1N7RUX0_9BURK</name>
<dbReference type="EMBL" id="CYGY02000020">
    <property type="protein sequence ID" value="SIT38894.1"/>
    <property type="molecule type" value="Genomic_DNA"/>
</dbReference>
<keyword evidence="2" id="KW-1185">Reference proteome</keyword>
<evidence type="ECO:0000313" key="1">
    <source>
        <dbReference type="EMBL" id="SIT38894.1"/>
    </source>
</evidence>
<protein>
    <submittedName>
        <fullName evidence="1">Uncharacterized protein</fullName>
    </submittedName>
</protein>
<comment type="caution">
    <text evidence="1">The sequence shown here is derived from an EMBL/GenBank/DDBJ whole genome shotgun (WGS) entry which is preliminary data.</text>
</comment>
<accession>A0A1N7RUX0</accession>
<organism evidence="1 2">
    <name type="scientific">Paraburkholderia piptadeniae</name>
    <dbReference type="NCBI Taxonomy" id="1701573"/>
    <lineage>
        <taxon>Bacteria</taxon>
        <taxon>Pseudomonadati</taxon>
        <taxon>Pseudomonadota</taxon>
        <taxon>Betaproteobacteria</taxon>
        <taxon>Burkholderiales</taxon>
        <taxon>Burkholderiaceae</taxon>
        <taxon>Paraburkholderia</taxon>
    </lineage>
</organism>
<reference evidence="1" key="1">
    <citation type="submission" date="2016-12" db="EMBL/GenBank/DDBJ databases">
        <authorList>
            <person name="Moulin L."/>
        </authorList>
    </citation>
    <scope>NUCLEOTIDE SEQUENCE [LARGE SCALE GENOMIC DNA]</scope>
    <source>
        <strain evidence="1">STM 7183</strain>
    </source>
</reference>
<evidence type="ECO:0000313" key="2">
    <source>
        <dbReference type="Proteomes" id="UP000195569"/>
    </source>
</evidence>
<gene>
    <name evidence="1" type="ORF">BN2476_200032</name>
</gene>
<proteinExistence type="predicted"/>
<sequence length="142" mass="15465">MILSRAPLAMIYSLGFATCAQVCEHRVDTVLVDQAQTGVRDAQAHPTVFAFNPETAVLQIREKTTLGLVVRVGNVVAAHRRFPSYLAYACHESTPNTLILSSNAVKFPKKTRGPSRSRLQSLAFRKGLGGFGTGLERGKPRV</sequence>
<dbReference type="Proteomes" id="UP000195569">
    <property type="component" value="Unassembled WGS sequence"/>
</dbReference>
<dbReference type="AlphaFoldDB" id="A0A1N7RUX0"/>